<comment type="subunit">
    <text evidence="8">The complex is probably composed of two ATP-binding proteins, two transmembrane proteins and a solute-binding protein.</text>
</comment>
<dbReference type="GO" id="GO:0005886">
    <property type="term" value="C:plasma membrane"/>
    <property type="evidence" value="ECO:0007669"/>
    <property type="project" value="UniProtKB-SubCell"/>
</dbReference>
<dbReference type="Proteomes" id="UP000182347">
    <property type="component" value="Unassembled WGS sequence"/>
</dbReference>
<dbReference type="PROSITE" id="PS51371">
    <property type="entry name" value="CBS"/>
    <property type="match status" value="1"/>
</dbReference>
<dbReference type="InterPro" id="IPR003439">
    <property type="entry name" value="ABC_transporter-like_ATP-bd"/>
</dbReference>
<dbReference type="SMART" id="SM00382">
    <property type="entry name" value="AAA"/>
    <property type="match status" value="1"/>
</dbReference>
<dbReference type="GO" id="GO:0006865">
    <property type="term" value="P:amino acid transport"/>
    <property type="evidence" value="ECO:0007669"/>
    <property type="project" value="UniProtKB-UniRule"/>
</dbReference>
<evidence type="ECO:0000256" key="4">
    <source>
        <dbReference type="ARBA" id="ARBA00022840"/>
    </source>
</evidence>
<evidence type="ECO:0000259" key="10">
    <source>
        <dbReference type="PROSITE" id="PS51371"/>
    </source>
</evidence>
<comment type="similarity">
    <text evidence="1 8">Belongs to the ABC transporter superfamily.</text>
</comment>
<dbReference type="InterPro" id="IPR051921">
    <property type="entry name" value="ABC_osmolyte_uptake_ATP-bind"/>
</dbReference>
<dbReference type="FunFam" id="3.40.50.300:FF:000201">
    <property type="entry name" value="Glycine betaine/L-proline ABC transporter ATP-binding protein"/>
    <property type="match status" value="1"/>
</dbReference>
<sequence length="403" mass="44927">MANIKVKIDHVSKIFGSKPKSVIPQVKSGKSKAEILEETGHTVGVYDASMEIEEGEIFVIMGLSGSGKSTLIRCFNLLNKPTDGSIYVDGENIIEYNSSQLKKFRQNKIAMVFQHFGLFDHRTVLENIEYGLEIKNVSKEKRQQIARENLEVVGLKGYEDKYPDELSGGMQQRVGLARALANDPDILLMDEPFSALDPLIRREMQLELLDIQERLKKTIIFITHDVNEAFKLGDRVAVMKDGKVVQIGTPETILESPANDYISDFIKDIDRSKILQAENVMIKPNALVSLKDGLKVAIKEMEENGISSVFVVDRSRSLQGIVTIDDAIEGIKEKKSLEDVLSTDVTTVTKEEYVNDIIPKALESKYPLAVTSGNGRLEGFILRVHVLSGLVAEDVNESTEYHG</sequence>
<dbReference type="GO" id="GO:0005524">
    <property type="term" value="F:ATP binding"/>
    <property type="evidence" value="ECO:0007669"/>
    <property type="project" value="UniProtKB-UniRule"/>
</dbReference>
<dbReference type="SUPFAM" id="SSF52540">
    <property type="entry name" value="P-loop containing nucleoside triphosphate hydrolases"/>
    <property type="match status" value="1"/>
</dbReference>
<dbReference type="SMART" id="SM00116">
    <property type="entry name" value="CBS"/>
    <property type="match status" value="2"/>
</dbReference>
<dbReference type="PROSITE" id="PS50893">
    <property type="entry name" value="ABC_TRANSPORTER_2"/>
    <property type="match status" value="1"/>
</dbReference>
<dbReference type="GO" id="GO:0006970">
    <property type="term" value="P:response to osmotic stress"/>
    <property type="evidence" value="ECO:0007669"/>
    <property type="project" value="UniProtKB-ARBA"/>
</dbReference>
<dbReference type="InterPro" id="IPR046342">
    <property type="entry name" value="CBS_dom_sf"/>
</dbReference>
<dbReference type="InterPro" id="IPR017871">
    <property type="entry name" value="ABC_transporter-like_CS"/>
</dbReference>
<name>A0A1G9W029_9BACI</name>
<dbReference type="Pfam" id="PF00571">
    <property type="entry name" value="CBS"/>
    <property type="match status" value="1"/>
</dbReference>
<evidence type="ECO:0000256" key="2">
    <source>
        <dbReference type="ARBA" id="ARBA00022448"/>
    </source>
</evidence>
<dbReference type="GO" id="GO:0031460">
    <property type="term" value="P:glycine betaine transport"/>
    <property type="evidence" value="ECO:0007669"/>
    <property type="project" value="InterPro"/>
</dbReference>
<dbReference type="InterPro" id="IPR027417">
    <property type="entry name" value="P-loop_NTPase"/>
</dbReference>
<evidence type="ECO:0000256" key="8">
    <source>
        <dbReference type="RuleBase" id="RU369116"/>
    </source>
</evidence>
<comment type="subcellular location">
    <subcellularLocation>
        <location evidence="8">Cell inner membrane</location>
        <topology evidence="8">Peripheral membrane protein</topology>
    </subcellularLocation>
</comment>
<evidence type="ECO:0000256" key="7">
    <source>
        <dbReference type="PROSITE-ProRule" id="PRU00703"/>
    </source>
</evidence>
<dbReference type="Gene3D" id="3.10.580.10">
    <property type="entry name" value="CBS-domain"/>
    <property type="match status" value="1"/>
</dbReference>
<dbReference type="GO" id="GO:0015418">
    <property type="term" value="F:ABC-type quaternary ammonium compound transporting activity"/>
    <property type="evidence" value="ECO:0007669"/>
    <property type="project" value="UniProtKB-EC"/>
</dbReference>
<evidence type="ECO:0000313" key="11">
    <source>
        <dbReference type="EMBL" id="SDM77870.1"/>
    </source>
</evidence>
<dbReference type="NCBIfam" id="TIGR01186">
    <property type="entry name" value="proV"/>
    <property type="match status" value="1"/>
</dbReference>
<evidence type="ECO:0000259" key="9">
    <source>
        <dbReference type="PROSITE" id="PS50893"/>
    </source>
</evidence>
<dbReference type="GO" id="GO:0016887">
    <property type="term" value="F:ATP hydrolysis activity"/>
    <property type="evidence" value="ECO:0007669"/>
    <property type="project" value="UniProtKB-UniRule"/>
</dbReference>
<dbReference type="EC" id="7.6.2.9" evidence="8"/>
<evidence type="ECO:0000256" key="6">
    <source>
        <dbReference type="ARBA" id="ARBA00023122"/>
    </source>
</evidence>
<dbReference type="InterPro" id="IPR000644">
    <property type="entry name" value="CBS_dom"/>
</dbReference>
<dbReference type="AlphaFoldDB" id="A0A1G9W029"/>
<keyword evidence="6 7" id="KW-0129">CBS domain</keyword>
<dbReference type="EMBL" id="FNHF01000005">
    <property type="protein sequence ID" value="SDM77870.1"/>
    <property type="molecule type" value="Genomic_DNA"/>
</dbReference>
<keyword evidence="4 8" id="KW-0067">ATP-binding</keyword>
<gene>
    <name evidence="11" type="ORF">SAMN05216244_3377</name>
</gene>
<dbReference type="STRING" id="482461.SAMN05216244_3377"/>
<keyword evidence="8" id="KW-0997">Cell inner membrane</keyword>
<keyword evidence="8" id="KW-1003">Cell membrane</keyword>
<keyword evidence="12" id="KW-1185">Reference proteome</keyword>
<feature type="domain" description="ABC transporter" evidence="9">
    <location>
        <begin position="6"/>
        <end position="266"/>
    </location>
</feature>
<keyword evidence="2 8" id="KW-0813">Transport</keyword>
<dbReference type="PANTHER" id="PTHR43869:SF1">
    <property type="entry name" value="GLYCINE BETAINE_PROLINE BETAINE TRANSPORT SYSTEM ATP-BINDING PROTEIN PROV"/>
    <property type="match status" value="1"/>
</dbReference>
<reference evidence="12" key="1">
    <citation type="submission" date="2016-10" db="EMBL/GenBank/DDBJ databases">
        <authorList>
            <person name="Varghese N."/>
            <person name="Submissions S."/>
        </authorList>
    </citation>
    <scope>NUCLEOTIDE SEQUENCE [LARGE SCALE GENOMIC DNA]</scope>
    <source>
        <strain evidence="12">CGMCC 1.6199</strain>
    </source>
</reference>
<dbReference type="InterPro" id="IPR003593">
    <property type="entry name" value="AAA+_ATPase"/>
</dbReference>
<keyword evidence="8" id="KW-0472">Membrane</keyword>
<dbReference type="CDD" id="cd03294">
    <property type="entry name" value="ABC_Pro_Gly_Betaine"/>
    <property type="match status" value="1"/>
</dbReference>
<evidence type="ECO:0000256" key="1">
    <source>
        <dbReference type="ARBA" id="ARBA00005417"/>
    </source>
</evidence>
<evidence type="ECO:0000256" key="5">
    <source>
        <dbReference type="ARBA" id="ARBA00022970"/>
    </source>
</evidence>
<proteinExistence type="inferred from homology"/>
<dbReference type="Pfam" id="PF00005">
    <property type="entry name" value="ABC_tran"/>
    <property type="match status" value="1"/>
</dbReference>
<feature type="domain" description="CBS" evidence="10">
    <location>
        <begin position="281"/>
        <end position="337"/>
    </location>
</feature>
<keyword evidence="5" id="KW-0029">Amino-acid transport</keyword>
<dbReference type="SUPFAM" id="SSF54631">
    <property type="entry name" value="CBS-domain pair"/>
    <property type="match status" value="1"/>
</dbReference>
<evidence type="ECO:0000313" key="12">
    <source>
        <dbReference type="Proteomes" id="UP000182347"/>
    </source>
</evidence>
<dbReference type="PROSITE" id="PS00211">
    <property type="entry name" value="ABC_TRANSPORTER_1"/>
    <property type="match status" value="1"/>
</dbReference>
<keyword evidence="3 8" id="KW-0547">Nucleotide-binding</keyword>
<comment type="catalytic activity">
    <reaction evidence="8">
        <text>a quaternary ammonium(out) + ATP + H2O = a quaternary ammonium(in) + ADP + phosphate + H(+)</text>
        <dbReference type="Rhea" id="RHEA:11036"/>
        <dbReference type="ChEBI" id="CHEBI:15377"/>
        <dbReference type="ChEBI" id="CHEBI:15378"/>
        <dbReference type="ChEBI" id="CHEBI:30616"/>
        <dbReference type="ChEBI" id="CHEBI:35267"/>
        <dbReference type="ChEBI" id="CHEBI:43474"/>
        <dbReference type="ChEBI" id="CHEBI:456216"/>
    </reaction>
</comment>
<evidence type="ECO:0000256" key="3">
    <source>
        <dbReference type="ARBA" id="ARBA00022741"/>
    </source>
</evidence>
<dbReference type="InterPro" id="IPR005892">
    <property type="entry name" value="Gly-betaine_transp_ATP-bd"/>
</dbReference>
<dbReference type="Gene3D" id="3.40.50.300">
    <property type="entry name" value="P-loop containing nucleotide triphosphate hydrolases"/>
    <property type="match status" value="1"/>
</dbReference>
<dbReference type="RefSeq" id="WP_074600435.1">
    <property type="nucleotide sequence ID" value="NZ_FNHF01000005.1"/>
</dbReference>
<accession>A0A1G9W029</accession>
<protein>
    <recommendedName>
        <fullName evidence="8">Quaternary amine transport ATP-binding protein</fullName>
        <ecNumber evidence="8">7.6.2.9</ecNumber>
    </recommendedName>
</protein>
<dbReference type="PANTHER" id="PTHR43869">
    <property type="entry name" value="GLYCINE BETAINE/PROLINE BETAINE TRANSPORT SYSTEM ATP-BINDING PROTEIN PROV"/>
    <property type="match status" value="1"/>
</dbReference>
<organism evidence="11 12">
    <name type="scientific">Sediminibacillus halophilus</name>
    <dbReference type="NCBI Taxonomy" id="482461"/>
    <lineage>
        <taxon>Bacteria</taxon>
        <taxon>Bacillati</taxon>
        <taxon>Bacillota</taxon>
        <taxon>Bacilli</taxon>
        <taxon>Bacillales</taxon>
        <taxon>Bacillaceae</taxon>
        <taxon>Sediminibacillus</taxon>
    </lineage>
</organism>
<dbReference type="OrthoDB" id="9802264at2"/>